<dbReference type="AlphaFoldDB" id="A0A502D0E1"/>
<dbReference type="Gene3D" id="1.20.120.450">
    <property type="entry name" value="dinb family like domain"/>
    <property type="match status" value="1"/>
</dbReference>
<reference evidence="1 2" key="1">
    <citation type="journal article" date="2019" name="Environ. Microbiol.">
        <title>Species interactions and distinct microbial communities in high Arctic permafrost affected cryosols are associated with the CH4 and CO2 gas fluxes.</title>
        <authorList>
            <person name="Altshuler I."/>
            <person name="Hamel J."/>
            <person name="Turney S."/>
            <person name="Magnuson E."/>
            <person name="Levesque R."/>
            <person name="Greer C."/>
            <person name="Whyte L.G."/>
        </authorList>
    </citation>
    <scope>NUCLEOTIDE SEQUENCE [LARGE SCALE GENOMIC DNA]</scope>
    <source>
        <strain evidence="1 2">S9.3A</strain>
    </source>
</reference>
<name>A0A502D0E1_9MICO</name>
<evidence type="ECO:0000313" key="2">
    <source>
        <dbReference type="Proteomes" id="UP000317722"/>
    </source>
</evidence>
<evidence type="ECO:0000313" key="1">
    <source>
        <dbReference type="EMBL" id="TPG18230.1"/>
    </source>
</evidence>
<organism evidence="1 2">
    <name type="scientific">Pedococcus bigeumensis</name>
    <dbReference type="NCBI Taxonomy" id="433644"/>
    <lineage>
        <taxon>Bacteria</taxon>
        <taxon>Bacillati</taxon>
        <taxon>Actinomycetota</taxon>
        <taxon>Actinomycetes</taxon>
        <taxon>Micrococcales</taxon>
        <taxon>Intrasporangiaceae</taxon>
        <taxon>Pedococcus</taxon>
    </lineage>
</organism>
<protein>
    <submittedName>
        <fullName evidence="1">DinB family protein</fullName>
    </submittedName>
</protein>
<dbReference type="RefSeq" id="WP_140738430.1">
    <property type="nucleotide sequence ID" value="NZ_RCZM01000002.1"/>
</dbReference>
<sequence length="196" mass="21379">MSQTPDTLSPIDSADTSQGSAILSGERADLLEALRKHRAFLRFAVKELTDEQARTRTTVSELTLGGLVKHVAQVEAQWTTFMVEGAGSAPEIDWESIDWANPPAEVAAFADSHRLLDGETLDGALARYEEVARHTDDLVATLDLDTVHELPTAPWFEPGATWSVRRAVLHILAESSQHAGHADIIRESLDGQKTMG</sequence>
<dbReference type="Pfam" id="PF04978">
    <property type="entry name" value="MST"/>
    <property type="match status" value="1"/>
</dbReference>
<dbReference type="SUPFAM" id="SSF109854">
    <property type="entry name" value="DinB/YfiT-like putative metalloenzymes"/>
    <property type="match status" value="1"/>
</dbReference>
<dbReference type="EMBL" id="RCZM01000002">
    <property type="protein sequence ID" value="TPG18230.1"/>
    <property type="molecule type" value="Genomic_DNA"/>
</dbReference>
<keyword evidence="2" id="KW-1185">Reference proteome</keyword>
<gene>
    <name evidence="1" type="ORF">EAH86_07585</name>
</gene>
<comment type="caution">
    <text evidence="1">The sequence shown here is derived from an EMBL/GenBank/DDBJ whole genome shotgun (WGS) entry which is preliminary data.</text>
</comment>
<dbReference type="OrthoDB" id="4548523at2"/>
<dbReference type="Proteomes" id="UP000317722">
    <property type="component" value="Unassembled WGS sequence"/>
</dbReference>
<proteinExistence type="predicted"/>
<accession>A0A502D0E1</accession>
<dbReference type="InterPro" id="IPR034660">
    <property type="entry name" value="DinB/YfiT-like"/>
</dbReference>
<dbReference type="InterPro" id="IPR007061">
    <property type="entry name" value="MST-like"/>
</dbReference>